<comment type="caution">
    <text evidence="2">The sequence shown here is derived from an EMBL/GenBank/DDBJ whole genome shotgun (WGS) entry which is preliminary data.</text>
</comment>
<accession>A0A9P8XYJ8</accession>
<dbReference type="EMBL" id="JAGTJQ010000010">
    <property type="protein sequence ID" value="KAH7020903.1"/>
    <property type="molecule type" value="Genomic_DNA"/>
</dbReference>
<sequence>SLHTSQHNTTLHTTQVTIPSTSRDLLPSRVPSFAQSLSTLLCRRTAHLKITMSIPTVVHHIHEEPATEVAQGTSIRTTTVDLFLPDGLSPGIDQYYCTGHWMAVGAGNKDGYETYAGVPFMTPAREVTNGSLGAKPPHRWVFFNIGGFRAGAYKFHVTASRKEDNQPIFRTGTIMTVLVVADSDDDDKISGCGRTTTKDALKSDEEDTDYDSESWSDDEDDVPSPAQGLNEQTTSQQA</sequence>
<evidence type="ECO:0000313" key="3">
    <source>
        <dbReference type="Proteomes" id="UP000756346"/>
    </source>
</evidence>
<evidence type="ECO:0000313" key="2">
    <source>
        <dbReference type="EMBL" id="KAH7020903.1"/>
    </source>
</evidence>
<feature type="compositionally biased region" description="Polar residues" evidence="1">
    <location>
        <begin position="227"/>
        <end position="238"/>
    </location>
</feature>
<protein>
    <submittedName>
        <fullName evidence="2">Uncharacterized protein</fullName>
    </submittedName>
</protein>
<dbReference type="AlphaFoldDB" id="A0A9P8XYJ8"/>
<proteinExistence type="predicted"/>
<evidence type="ECO:0000256" key="1">
    <source>
        <dbReference type="SAM" id="MobiDB-lite"/>
    </source>
</evidence>
<dbReference type="Proteomes" id="UP000756346">
    <property type="component" value="Unassembled WGS sequence"/>
</dbReference>
<feature type="non-terminal residue" evidence="2">
    <location>
        <position position="238"/>
    </location>
</feature>
<reference evidence="2" key="1">
    <citation type="journal article" date="2021" name="Nat. Commun.">
        <title>Genetic determinants of endophytism in the Arabidopsis root mycobiome.</title>
        <authorList>
            <person name="Mesny F."/>
            <person name="Miyauchi S."/>
            <person name="Thiergart T."/>
            <person name="Pickel B."/>
            <person name="Atanasova L."/>
            <person name="Karlsson M."/>
            <person name="Huettel B."/>
            <person name="Barry K.W."/>
            <person name="Haridas S."/>
            <person name="Chen C."/>
            <person name="Bauer D."/>
            <person name="Andreopoulos W."/>
            <person name="Pangilinan J."/>
            <person name="LaButti K."/>
            <person name="Riley R."/>
            <person name="Lipzen A."/>
            <person name="Clum A."/>
            <person name="Drula E."/>
            <person name="Henrissat B."/>
            <person name="Kohler A."/>
            <person name="Grigoriev I.V."/>
            <person name="Martin F.M."/>
            <person name="Hacquard S."/>
        </authorList>
    </citation>
    <scope>NUCLEOTIDE SEQUENCE</scope>
    <source>
        <strain evidence="2">MPI-CAGE-CH-0230</strain>
    </source>
</reference>
<feature type="region of interest" description="Disordered" evidence="1">
    <location>
        <begin position="188"/>
        <end position="238"/>
    </location>
</feature>
<dbReference type="RefSeq" id="XP_046007104.1">
    <property type="nucleotide sequence ID" value="XM_046161457.1"/>
</dbReference>
<feature type="compositionally biased region" description="Acidic residues" evidence="1">
    <location>
        <begin position="204"/>
        <end position="222"/>
    </location>
</feature>
<organism evidence="2 3">
    <name type="scientific">Microdochium trichocladiopsis</name>
    <dbReference type="NCBI Taxonomy" id="1682393"/>
    <lineage>
        <taxon>Eukaryota</taxon>
        <taxon>Fungi</taxon>
        <taxon>Dikarya</taxon>
        <taxon>Ascomycota</taxon>
        <taxon>Pezizomycotina</taxon>
        <taxon>Sordariomycetes</taxon>
        <taxon>Xylariomycetidae</taxon>
        <taxon>Xylariales</taxon>
        <taxon>Microdochiaceae</taxon>
        <taxon>Microdochium</taxon>
    </lineage>
</organism>
<dbReference type="GeneID" id="70191003"/>
<feature type="region of interest" description="Disordered" evidence="1">
    <location>
        <begin position="1"/>
        <end position="23"/>
    </location>
</feature>
<gene>
    <name evidence="2" type="ORF">B0I36DRAFT_393140</name>
</gene>
<name>A0A9P8XYJ8_9PEZI</name>
<keyword evidence="3" id="KW-1185">Reference proteome</keyword>